<proteinExistence type="predicted"/>
<evidence type="ECO:0000313" key="7">
    <source>
        <dbReference type="EMBL" id="MCA0153003.1"/>
    </source>
</evidence>
<feature type="transmembrane region" description="Helical" evidence="5">
    <location>
        <begin position="326"/>
        <end position="350"/>
    </location>
</feature>
<dbReference type="InterPro" id="IPR007016">
    <property type="entry name" value="O-antigen_ligase-rel_domated"/>
</dbReference>
<dbReference type="Pfam" id="PF04932">
    <property type="entry name" value="Wzy_C"/>
    <property type="match status" value="1"/>
</dbReference>
<feature type="transmembrane region" description="Helical" evidence="5">
    <location>
        <begin position="30"/>
        <end position="46"/>
    </location>
</feature>
<dbReference type="PANTHER" id="PTHR37422">
    <property type="entry name" value="TEICHURONIC ACID BIOSYNTHESIS PROTEIN TUAE"/>
    <property type="match status" value="1"/>
</dbReference>
<protein>
    <submittedName>
        <fullName evidence="7">O-antigen ligase family protein</fullName>
    </submittedName>
</protein>
<dbReference type="Proteomes" id="UP001198402">
    <property type="component" value="Unassembled WGS sequence"/>
</dbReference>
<evidence type="ECO:0000256" key="2">
    <source>
        <dbReference type="ARBA" id="ARBA00022692"/>
    </source>
</evidence>
<reference evidence="8" key="1">
    <citation type="submission" date="2023-07" db="EMBL/GenBank/DDBJ databases">
        <authorList>
            <person name="Yue Y."/>
        </authorList>
    </citation>
    <scope>NUCLEOTIDE SEQUENCE [LARGE SCALE GENOMIC DNA]</scope>
    <source>
        <strain evidence="8">2Y89</strain>
    </source>
</reference>
<dbReference type="PANTHER" id="PTHR37422:SF13">
    <property type="entry name" value="LIPOPOLYSACCHARIDE BIOSYNTHESIS PROTEIN PA4999-RELATED"/>
    <property type="match status" value="1"/>
</dbReference>
<evidence type="ECO:0000259" key="6">
    <source>
        <dbReference type="Pfam" id="PF04932"/>
    </source>
</evidence>
<sequence length="367" mass="41607">MKIIKYIAFALVILNLPSVGLFSLGGGIGALLSFTTILFLTLYYFLERKSTPNWWLIIISLFLYTIGGLQYTGLTTDLIYDAIKFFIYLIAGYELAKNISISEYNIFILVGALTVILEALLFTSEFGRYSGFYIKPNEAGFICITGYATTYGLKNVSRKLLGQFIFTLAGLLTFSRTFILIWLLLNLISLKISLKNIRIFGLGFLIIGTLFFIDEVVGLNNPRFEQLKSIVSNEGGVTSEEISEDSREETWAKFYDKILDSPLIGNGYGTFSGKTGVKGVHNSYLMLIGEAGILPFLLFIAYFGYLFVMSLFYFNKKPHLIMQLIALAMFLMANHNFFTFYYVSFAAMWIQGQIELIRVNEKFVNEY</sequence>
<feature type="transmembrane region" description="Helical" evidence="5">
    <location>
        <begin position="160"/>
        <end position="185"/>
    </location>
</feature>
<evidence type="ECO:0000256" key="5">
    <source>
        <dbReference type="SAM" id="Phobius"/>
    </source>
</evidence>
<accession>A0ABS7XZC6</accession>
<dbReference type="InterPro" id="IPR051533">
    <property type="entry name" value="WaaL-like"/>
</dbReference>
<organism evidence="7 8">
    <name type="scientific">Winogradskyella vincentii</name>
    <dbReference type="NCBI Taxonomy" id="2877122"/>
    <lineage>
        <taxon>Bacteria</taxon>
        <taxon>Pseudomonadati</taxon>
        <taxon>Bacteroidota</taxon>
        <taxon>Flavobacteriia</taxon>
        <taxon>Flavobacteriales</taxon>
        <taxon>Flavobacteriaceae</taxon>
        <taxon>Winogradskyella</taxon>
    </lineage>
</organism>
<comment type="subcellular location">
    <subcellularLocation>
        <location evidence="1">Membrane</location>
        <topology evidence="1">Multi-pass membrane protein</topology>
    </subcellularLocation>
</comment>
<evidence type="ECO:0000313" key="8">
    <source>
        <dbReference type="Proteomes" id="UP001198402"/>
    </source>
</evidence>
<dbReference type="EMBL" id="JAIUJS010000003">
    <property type="protein sequence ID" value="MCA0153003.1"/>
    <property type="molecule type" value="Genomic_DNA"/>
</dbReference>
<evidence type="ECO:0000256" key="4">
    <source>
        <dbReference type="ARBA" id="ARBA00023136"/>
    </source>
</evidence>
<gene>
    <name evidence="7" type="ORF">LBV24_07235</name>
</gene>
<keyword evidence="8" id="KW-1185">Reference proteome</keyword>
<feature type="transmembrane region" description="Helical" evidence="5">
    <location>
        <begin position="197"/>
        <end position="213"/>
    </location>
</feature>
<feature type="transmembrane region" description="Helical" evidence="5">
    <location>
        <begin position="7"/>
        <end position="24"/>
    </location>
</feature>
<feature type="transmembrane region" description="Helical" evidence="5">
    <location>
        <begin position="103"/>
        <end position="122"/>
    </location>
</feature>
<keyword evidence="2 5" id="KW-0812">Transmembrane</keyword>
<dbReference type="RefSeq" id="WP_224477930.1">
    <property type="nucleotide sequence ID" value="NZ_JAIUJS010000003.1"/>
</dbReference>
<keyword evidence="7" id="KW-0436">Ligase</keyword>
<feature type="transmembrane region" description="Helical" evidence="5">
    <location>
        <begin position="53"/>
        <end position="72"/>
    </location>
</feature>
<feature type="domain" description="O-antigen ligase-related" evidence="6">
    <location>
        <begin position="164"/>
        <end position="300"/>
    </location>
</feature>
<evidence type="ECO:0000256" key="1">
    <source>
        <dbReference type="ARBA" id="ARBA00004141"/>
    </source>
</evidence>
<dbReference type="GO" id="GO:0016874">
    <property type="term" value="F:ligase activity"/>
    <property type="evidence" value="ECO:0007669"/>
    <property type="project" value="UniProtKB-KW"/>
</dbReference>
<feature type="transmembrane region" description="Helical" evidence="5">
    <location>
        <begin position="293"/>
        <end position="314"/>
    </location>
</feature>
<comment type="caution">
    <text evidence="7">The sequence shown here is derived from an EMBL/GenBank/DDBJ whole genome shotgun (WGS) entry which is preliminary data.</text>
</comment>
<name>A0ABS7XZC6_9FLAO</name>
<keyword evidence="4 5" id="KW-0472">Membrane</keyword>
<keyword evidence="3 5" id="KW-1133">Transmembrane helix</keyword>
<evidence type="ECO:0000256" key="3">
    <source>
        <dbReference type="ARBA" id="ARBA00022989"/>
    </source>
</evidence>